<feature type="signal peptide" evidence="8">
    <location>
        <begin position="1"/>
        <end position="30"/>
    </location>
</feature>
<evidence type="ECO:0000256" key="5">
    <source>
        <dbReference type="ARBA" id="ARBA00022729"/>
    </source>
</evidence>
<keyword evidence="4" id="KW-0372">Hormone</keyword>
<keyword evidence="10" id="KW-1185">Reference proteome</keyword>
<evidence type="ECO:0000256" key="7">
    <source>
        <dbReference type="SAM" id="MobiDB-lite"/>
    </source>
</evidence>
<keyword evidence="3" id="KW-0964">Secreted</keyword>
<evidence type="ECO:0000256" key="2">
    <source>
        <dbReference type="ARBA" id="ARBA00009178"/>
    </source>
</evidence>
<dbReference type="EMBL" id="CM017323">
    <property type="protein sequence ID" value="KAE8022877.1"/>
    <property type="molecule type" value="Genomic_DNA"/>
</dbReference>
<evidence type="ECO:0000313" key="9">
    <source>
        <dbReference type="EMBL" id="KAE8022877.1"/>
    </source>
</evidence>
<protein>
    <submittedName>
        <fullName evidence="9">Uncharacterized protein</fullName>
    </submittedName>
</protein>
<dbReference type="Pfam" id="PF05498">
    <property type="entry name" value="RALF"/>
    <property type="match status" value="2"/>
</dbReference>
<organism evidence="9 10">
    <name type="scientific">Carpinus fangiana</name>
    <dbReference type="NCBI Taxonomy" id="176857"/>
    <lineage>
        <taxon>Eukaryota</taxon>
        <taxon>Viridiplantae</taxon>
        <taxon>Streptophyta</taxon>
        <taxon>Embryophyta</taxon>
        <taxon>Tracheophyta</taxon>
        <taxon>Spermatophyta</taxon>
        <taxon>Magnoliopsida</taxon>
        <taxon>eudicotyledons</taxon>
        <taxon>Gunneridae</taxon>
        <taxon>Pentapetalae</taxon>
        <taxon>rosids</taxon>
        <taxon>fabids</taxon>
        <taxon>Fagales</taxon>
        <taxon>Betulaceae</taxon>
        <taxon>Carpinus</taxon>
    </lineage>
</organism>
<accession>A0A5N6QZB7</accession>
<comment type="subcellular location">
    <subcellularLocation>
        <location evidence="1">Secreted</location>
    </subcellularLocation>
</comment>
<dbReference type="PANTHER" id="PTHR33136">
    <property type="entry name" value="RAPID ALKALINIZATION FACTOR-LIKE"/>
    <property type="match status" value="1"/>
</dbReference>
<keyword evidence="6" id="KW-1015">Disulfide bond</keyword>
<feature type="region of interest" description="Disordered" evidence="7">
    <location>
        <begin position="164"/>
        <end position="189"/>
    </location>
</feature>
<dbReference type="OrthoDB" id="1921542at2759"/>
<gene>
    <name evidence="9" type="ORF">FH972_008638</name>
</gene>
<evidence type="ECO:0000256" key="1">
    <source>
        <dbReference type="ARBA" id="ARBA00004613"/>
    </source>
</evidence>
<name>A0A5N6QZB7_9ROSI</name>
<dbReference type="Proteomes" id="UP000327013">
    <property type="component" value="Chromosome 3"/>
</dbReference>
<dbReference type="PANTHER" id="PTHR33136:SF4">
    <property type="entry name" value="PROTEIN RALF-LIKE 32"/>
    <property type="match status" value="1"/>
</dbReference>
<evidence type="ECO:0000313" key="10">
    <source>
        <dbReference type="Proteomes" id="UP000327013"/>
    </source>
</evidence>
<evidence type="ECO:0000256" key="4">
    <source>
        <dbReference type="ARBA" id="ARBA00022702"/>
    </source>
</evidence>
<dbReference type="GO" id="GO:0009506">
    <property type="term" value="C:plasmodesma"/>
    <property type="evidence" value="ECO:0007669"/>
    <property type="project" value="TreeGrafter"/>
</dbReference>
<evidence type="ECO:0000256" key="3">
    <source>
        <dbReference type="ARBA" id="ARBA00022525"/>
    </source>
</evidence>
<feature type="chain" id="PRO_5024391358" evidence="8">
    <location>
        <begin position="31"/>
        <end position="200"/>
    </location>
</feature>
<proteinExistence type="inferred from homology"/>
<dbReference type="GO" id="GO:0005179">
    <property type="term" value="F:hormone activity"/>
    <property type="evidence" value="ECO:0007669"/>
    <property type="project" value="UniProtKB-KW"/>
</dbReference>
<dbReference type="InterPro" id="IPR008801">
    <property type="entry name" value="RALF"/>
</dbReference>
<comment type="similarity">
    <text evidence="2">Belongs to the plant rapid alkalinization factor (RALF) family.</text>
</comment>
<keyword evidence="5 8" id="KW-0732">Signal</keyword>
<sequence length="200" mass="22163">MKPVRKITHSFMIIILLLQQLCPFDHTVAATQNNIDDDDDEHGQCGKYGVEVAEELQAESERCRRLLGTKKYISPGALKADQPVCGKVVRGEPYSNSCLPPQANRPNRGCNKYYRSYAYTLCNGSIAECNEENEQLMESEISRRFLAQKSISYGALNRDRPACNGGAPGKSYSNSGDCLPPPANPSDRGCPKYYRCRSGS</sequence>
<evidence type="ECO:0000256" key="6">
    <source>
        <dbReference type="ARBA" id="ARBA00023157"/>
    </source>
</evidence>
<dbReference type="GO" id="GO:0019722">
    <property type="term" value="P:calcium-mediated signaling"/>
    <property type="evidence" value="ECO:0007669"/>
    <property type="project" value="TreeGrafter"/>
</dbReference>
<dbReference type="AlphaFoldDB" id="A0A5N6QZB7"/>
<dbReference type="GO" id="GO:0040008">
    <property type="term" value="P:regulation of growth"/>
    <property type="evidence" value="ECO:0007669"/>
    <property type="project" value="UniProtKB-ARBA"/>
</dbReference>
<dbReference type="GO" id="GO:0005576">
    <property type="term" value="C:extracellular region"/>
    <property type="evidence" value="ECO:0007669"/>
    <property type="project" value="UniProtKB-SubCell"/>
</dbReference>
<evidence type="ECO:0000256" key="8">
    <source>
        <dbReference type="SAM" id="SignalP"/>
    </source>
</evidence>
<reference evidence="9 10" key="1">
    <citation type="submission" date="2019-06" db="EMBL/GenBank/DDBJ databases">
        <title>A chromosomal-level reference genome of Carpinus fangiana (Coryloideae, Betulaceae).</title>
        <authorList>
            <person name="Yang X."/>
            <person name="Wang Z."/>
            <person name="Zhang L."/>
            <person name="Hao G."/>
            <person name="Liu J."/>
            <person name="Yang Y."/>
        </authorList>
    </citation>
    <scope>NUCLEOTIDE SEQUENCE [LARGE SCALE GENOMIC DNA]</scope>
    <source>
        <strain evidence="9">Cfa_2016G</strain>
        <tissue evidence="9">Leaf</tissue>
    </source>
</reference>